<gene>
    <name evidence="1" type="ORF">O4H49_02750</name>
</gene>
<sequence length="250" mass="27961">MKTNIFCKKRSNVPITALLTGVAVSFAPINLAWAVEPVPYVYYGTNIEQFEYRFSDDNEVAAWDGYAFVGTDELKFRLESSGEYALDESAFETLEHQGLLQIPVSGFWDAKAGLRYDAPVGEDRGYAVLGLTGLAPQWFEVDADLFLSEKGDFSTRLEADYELLLTNRLILRPVAEVNIAFSEDEEVGIGRGLSSLETGVRLSYDLVDRTIAPYVGVHYERNFGDTRDLVKEDGGKTDEVFFVTGLRVMF</sequence>
<organism evidence="1 2">
    <name type="scientific">Kiloniella laminariae</name>
    <dbReference type="NCBI Taxonomy" id="454162"/>
    <lineage>
        <taxon>Bacteria</taxon>
        <taxon>Pseudomonadati</taxon>
        <taxon>Pseudomonadota</taxon>
        <taxon>Alphaproteobacteria</taxon>
        <taxon>Rhodospirillales</taxon>
        <taxon>Kiloniellaceae</taxon>
        <taxon>Kiloniella</taxon>
    </lineage>
</organism>
<dbReference type="SUPFAM" id="SSF103515">
    <property type="entry name" value="Autotransporter"/>
    <property type="match status" value="1"/>
</dbReference>
<dbReference type="RefSeq" id="WP_269421881.1">
    <property type="nucleotide sequence ID" value="NZ_JAPWGY010000001.1"/>
</dbReference>
<evidence type="ECO:0000313" key="1">
    <source>
        <dbReference type="EMBL" id="MCZ4279681.1"/>
    </source>
</evidence>
<dbReference type="Pfam" id="PF05275">
    <property type="entry name" value="CopB"/>
    <property type="match status" value="1"/>
</dbReference>
<name>A0ABT4LF02_9PROT</name>
<evidence type="ECO:0000313" key="2">
    <source>
        <dbReference type="Proteomes" id="UP001069802"/>
    </source>
</evidence>
<protein>
    <submittedName>
        <fullName evidence="1">Copper resistance protein B</fullName>
    </submittedName>
</protein>
<accession>A0ABT4LF02</accession>
<dbReference type="InterPro" id="IPR007939">
    <property type="entry name" value="Cu-R_B_prcur"/>
</dbReference>
<dbReference type="InterPro" id="IPR036709">
    <property type="entry name" value="Autotransporte_beta_dom_sf"/>
</dbReference>
<reference evidence="1" key="1">
    <citation type="submission" date="2022-12" db="EMBL/GenBank/DDBJ databases">
        <title>Bacterial isolates from different developmental stages of Nematostella vectensis.</title>
        <authorList>
            <person name="Fraune S."/>
        </authorList>
    </citation>
    <scope>NUCLEOTIDE SEQUENCE</scope>
    <source>
        <strain evidence="1">G21630-S1</strain>
    </source>
</reference>
<keyword evidence="2" id="KW-1185">Reference proteome</keyword>
<dbReference type="EMBL" id="JAPWGY010000001">
    <property type="protein sequence ID" value="MCZ4279681.1"/>
    <property type="molecule type" value="Genomic_DNA"/>
</dbReference>
<comment type="caution">
    <text evidence="1">The sequence shown here is derived from an EMBL/GenBank/DDBJ whole genome shotgun (WGS) entry which is preliminary data.</text>
</comment>
<proteinExistence type="predicted"/>
<dbReference type="Proteomes" id="UP001069802">
    <property type="component" value="Unassembled WGS sequence"/>
</dbReference>